<dbReference type="RefSeq" id="WP_207858070.1">
    <property type="nucleotide sequence ID" value="NZ_JAFREP010000005.1"/>
</dbReference>
<keyword evidence="3" id="KW-1185">Reference proteome</keyword>
<dbReference type="PANTHER" id="PTHR11138:SF5">
    <property type="entry name" value="METHIONYL-TRNA FORMYLTRANSFERASE, MITOCHONDRIAL"/>
    <property type="match status" value="1"/>
</dbReference>
<dbReference type="SUPFAM" id="SSF53328">
    <property type="entry name" value="Formyltransferase"/>
    <property type="match status" value="1"/>
</dbReference>
<protein>
    <recommendedName>
        <fullName evidence="1">Formyl transferase N-terminal domain-containing protein</fullName>
    </recommendedName>
</protein>
<name>A0A8J7QGQ5_9BACT</name>
<dbReference type="InterPro" id="IPR036477">
    <property type="entry name" value="Formyl_transf_N_sf"/>
</dbReference>
<comment type="caution">
    <text evidence="2">The sequence shown here is derived from an EMBL/GenBank/DDBJ whole genome shotgun (WGS) entry which is preliminary data.</text>
</comment>
<reference evidence="2" key="1">
    <citation type="submission" date="2021-03" db="EMBL/GenBank/DDBJ databases">
        <authorList>
            <person name="Wang G."/>
        </authorList>
    </citation>
    <scope>NUCLEOTIDE SEQUENCE</scope>
    <source>
        <strain evidence="2">KCTC 12899</strain>
    </source>
</reference>
<organism evidence="2 3">
    <name type="scientific">Acanthopleuribacter pedis</name>
    <dbReference type="NCBI Taxonomy" id="442870"/>
    <lineage>
        <taxon>Bacteria</taxon>
        <taxon>Pseudomonadati</taxon>
        <taxon>Acidobacteriota</taxon>
        <taxon>Holophagae</taxon>
        <taxon>Acanthopleuribacterales</taxon>
        <taxon>Acanthopleuribacteraceae</taxon>
        <taxon>Acanthopleuribacter</taxon>
    </lineage>
</organism>
<evidence type="ECO:0000259" key="1">
    <source>
        <dbReference type="Pfam" id="PF00551"/>
    </source>
</evidence>
<dbReference type="InterPro" id="IPR002376">
    <property type="entry name" value="Formyl_transf_N"/>
</dbReference>
<proteinExistence type="predicted"/>
<dbReference type="Pfam" id="PF00551">
    <property type="entry name" value="Formyl_trans_N"/>
    <property type="match status" value="1"/>
</dbReference>
<accession>A0A8J7QGQ5</accession>
<dbReference type="GO" id="GO:0004479">
    <property type="term" value="F:methionyl-tRNA formyltransferase activity"/>
    <property type="evidence" value="ECO:0007669"/>
    <property type="project" value="TreeGrafter"/>
</dbReference>
<dbReference type="EMBL" id="JAFREP010000005">
    <property type="protein sequence ID" value="MBO1318353.1"/>
    <property type="molecule type" value="Genomic_DNA"/>
</dbReference>
<feature type="domain" description="Formyl transferase N-terminal" evidence="1">
    <location>
        <begin position="70"/>
        <end position="186"/>
    </location>
</feature>
<dbReference type="AlphaFoldDB" id="A0A8J7QGQ5"/>
<gene>
    <name evidence="2" type="ORF">J3U88_07795</name>
</gene>
<dbReference type="Proteomes" id="UP000664417">
    <property type="component" value="Unassembled WGS sequence"/>
</dbReference>
<evidence type="ECO:0000313" key="2">
    <source>
        <dbReference type="EMBL" id="MBO1318353.1"/>
    </source>
</evidence>
<dbReference type="Gene3D" id="3.40.50.12230">
    <property type="match status" value="1"/>
</dbReference>
<evidence type="ECO:0000313" key="3">
    <source>
        <dbReference type="Proteomes" id="UP000664417"/>
    </source>
</evidence>
<sequence length="330" mass="36505">MKILTATGERLAGGVVSALLRAGCEVPAVISPYQGVYRTQCQGLPFWRYDLAGWDIGNVCRRKDIPIRVARRLDQGDIHAFVRHCGADLLLVFGWPHLIPSKTVQLFPHGGINVHPSRLPLLRGADPIFSVVDEQAPGFGISIHRLEDELDGGAIYHQQNLARIEGGTYDDHYARFIAVVPEAVTKVVEMIRAGIEPTPQSGAVTEAIKFRPRMRLLKLDEPPAALIRRTQACHAHHPRVAGCDSFLFSFKQCWPLPAMPEKQPNGTVIGAGLWQVSVFIGGAPMLLSGVRVLDQPIWQTPRLLKQVLQPGKRLLPYETLRNRVKAAAKK</sequence>
<dbReference type="PANTHER" id="PTHR11138">
    <property type="entry name" value="METHIONYL-TRNA FORMYLTRANSFERASE"/>
    <property type="match status" value="1"/>
</dbReference>